<dbReference type="InterPro" id="IPR024041">
    <property type="entry name" value="NH4_transpt_AmtB-like_dom"/>
</dbReference>
<keyword evidence="4 8" id="KW-0812">Transmembrane</keyword>
<evidence type="ECO:0000256" key="1">
    <source>
        <dbReference type="ARBA" id="ARBA00004141"/>
    </source>
</evidence>
<comment type="similarity">
    <text evidence="2 8">Belongs to the ammonia transporter channel (TC 1.A.11.2) family.</text>
</comment>
<proteinExistence type="inferred from homology"/>
<evidence type="ECO:0000256" key="6">
    <source>
        <dbReference type="ARBA" id="ARBA00023136"/>
    </source>
</evidence>
<feature type="transmembrane region" description="Helical" evidence="8">
    <location>
        <begin position="163"/>
        <end position="187"/>
    </location>
</feature>
<dbReference type="FunFam" id="1.10.3430.10:FF:000008">
    <property type="entry name" value="Ammonium transporter"/>
    <property type="match status" value="1"/>
</dbReference>
<keyword evidence="11" id="KW-1185">Reference proteome</keyword>
<dbReference type="Gene3D" id="1.10.3430.10">
    <property type="entry name" value="Ammonium transporter AmtB like domains"/>
    <property type="match status" value="1"/>
</dbReference>
<evidence type="ECO:0000256" key="5">
    <source>
        <dbReference type="ARBA" id="ARBA00022989"/>
    </source>
</evidence>
<evidence type="ECO:0000256" key="3">
    <source>
        <dbReference type="ARBA" id="ARBA00022448"/>
    </source>
</evidence>
<name>A0AAF3ENA8_9BILA</name>
<evidence type="ECO:0000313" key="12">
    <source>
        <dbReference type="WBParaSite" id="MBELARI_LOCUS15468"/>
    </source>
</evidence>
<comment type="subcellular location">
    <subcellularLocation>
        <location evidence="8">Cell membrane</location>
        <topology evidence="8">Multi-pass membrane protein</topology>
    </subcellularLocation>
    <subcellularLocation>
        <location evidence="1">Membrane</location>
        <topology evidence="1">Multi-pass membrane protein</topology>
    </subcellularLocation>
</comment>
<dbReference type="GO" id="GO:0008519">
    <property type="term" value="F:ammonium channel activity"/>
    <property type="evidence" value="ECO:0007669"/>
    <property type="project" value="InterPro"/>
</dbReference>
<keyword evidence="5 8" id="KW-1133">Transmembrane helix</keyword>
<dbReference type="Proteomes" id="UP000887575">
    <property type="component" value="Unassembled WGS sequence"/>
</dbReference>
<sequence>MSGENSLVFNNESPLNLSFTSIINPLISTTTQTLTSSIPYSDGHFDRLSIVQIDHYATNWTSSTETDKLFQDDAVWIITSSFIIFTMHSGFGLLESGSVSAKDEVNIMVKNVVDVVFGGVSYWALGFGLSFGDFEPLANSFCGFGKFFYDPTRHGTSANAEGWAYASFLFQLSLATTASTIVSGAVAERAKLKSYILLGCIVIIIQALPAHWIWAQNGFFFRLGVIDFAGCSAVHMVGGIIGLIATIYLRPRRNRFSEDAVSQMSSPTNALLGTFLLWWGWFGINAGSVWGITNGRWRLGARAAVATIMSSIGGGSTAIIFSFIKTKKLQVNFLINGILSSIVSITAMCAVARPWHSLVIGSISSAFSILVLPLLDRLHIDDPVGIVPIHLTSSIWGMMAVGIFAEKDRFLPSSSNQNGLLYGGGLWLLGIQLLCTLTVLVYSASMGIIALFCIAKSPLGLRVTDYEEQIGADVIEHGLAGTNVSRYVVEKPLSTKTFLSVTKAITKWKMLTKQKNKAKRMETMKQRRDGLRMRLANGHTRNGALQRGTSLQLSTDTKLNQNNDTTHLHNGKLKKSVSQNNSPRDACTPVPTPRTKRDHQLNMKSIPENPTDSIPLSSLETLHNHKEDFEAKKSHITIPIDGQVDSGLGTEGAETPSENGERRDGGEEVNRDGGNGENRSTTSHTITSTSPHQPSSTRDDGDDGGEGDGSPVPRSRRRSRHRQIGEMIRPTTVSSIQPRLSAGLFRRAPLPRPISPPEEVVIWTTQRATARYTKNNRVQPR</sequence>
<evidence type="ECO:0000256" key="7">
    <source>
        <dbReference type="ARBA" id="ARBA00023177"/>
    </source>
</evidence>
<feature type="transmembrane region" description="Helical" evidence="8">
    <location>
        <begin position="331"/>
        <end position="352"/>
    </location>
</feature>
<feature type="transmembrane region" description="Helical" evidence="8">
    <location>
        <begin position="304"/>
        <end position="324"/>
    </location>
</feature>
<feature type="transmembrane region" description="Helical" evidence="8">
    <location>
        <begin position="194"/>
        <end position="214"/>
    </location>
</feature>
<dbReference type="GO" id="GO:0005886">
    <property type="term" value="C:plasma membrane"/>
    <property type="evidence" value="ECO:0007669"/>
    <property type="project" value="UniProtKB-SubCell"/>
</dbReference>
<evidence type="ECO:0000256" key="9">
    <source>
        <dbReference type="SAM" id="MobiDB-lite"/>
    </source>
</evidence>
<evidence type="ECO:0000256" key="8">
    <source>
        <dbReference type="RuleBase" id="RU362002"/>
    </source>
</evidence>
<feature type="transmembrane region" description="Helical" evidence="8">
    <location>
        <begin position="74"/>
        <end position="94"/>
    </location>
</feature>
<dbReference type="NCBIfam" id="TIGR00836">
    <property type="entry name" value="amt"/>
    <property type="match status" value="1"/>
</dbReference>
<dbReference type="GO" id="GO:0097272">
    <property type="term" value="P:ammonium homeostasis"/>
    <property type="evidence" value="ECO:0007669"/>
    <property type="project" value="TreeGrafter"/>
</dbReference>
<dbReference type="PANTHER" id="PTHR11730">
    <property type="entry name" value="AMMONIUM TRANSPORTER"/>
    <property type="match status" value="1"/>
</dbReference>
<feature type="transmembrane region" description="Helical" evidence="8">
    <location>
        <begin position="425"/>
        <end position="454"/>
    </location>
</feature>
<evidence type="ECO:0000259" key="10">
    <source>
        <dbReference type="Pfam" id="PF00909"/>
    </source>
</evidence>
<feature type="region of interest" description="Disordered" evidence="9">
    <location>
        <begin position="633"/>
        <end position="736"/>
    </location>
</feature>
<organism evidence="11 12">
    <name type="scientific">Mesorhabditis belari</name>
    <dbReference type="NCBI Taxonomy" id="2138241"/>
    <lineage>
        <taxon>Eukaryota</taxon>
        <taxon>Metazoa</taxon>
        <taxon>Ecdysozoa</taxon>
        <taxon>Nematoda</taxon>
        <taxon>Chromadorea</taxon>
        <taxon>Rhabditida</taxon>
        <taxon>Rhabditina</taxon>
        <taxon>Rhabditomorpha</taxon>
        <taxon>Rhabditoidea</taxon>
        <taxon>Rhabditidae</taxon>
        <taxon>Mesorhabditinae</taxon>
        <taxon>Mesorhabditis</taxon>
    </lineage>
</organism>
<keyword evidence="6 8" id="KW-0472">Membrane</keyword>
<keyword evidence="3 8" id="KW-0813">Transport</keyword>
<feature type="compositionally biased region" description="Low complexity" evidence="9">
    <location>
        <begin position="680"/>
        <end position="696"/>
    </location>
</feature>
<feature type="compositionally biased region" description="Basic and acidic residues" evidence="9">
    <location>
        <begin position="659"/>
        <end position="671"/>
    </location>
</feature>
<reference evidence="12" key="1">
    <citation type="submission" date="2024-02" db="UniProtKB">
        <authorList>
            <consortium name="WormBaseParasite"/>
        </authorList>
    </citation>
    <scope>IDENTIFICATION</scope>
</reference>
<dbReference type="SUPFAM" id="SSF111352">
    <property type="entry name" value="Ammonium transporter"/>
    <property type="match status" value="1"/>
</dbReference>
<feature type="transmembrane region" description="Helical" evidence="8">
    <location>
        <begin position="387"/>
        <end position="405"/>
    </location>
</feature>
<evidence type="ECO:0000256" key="2">
    <source>
        <dbReference type="ARBA" id="ARBA00005887"/>
    </source>
</evidence>
<evidence type="ECO:0000313" key="11">
    <source>
        <dbReference type="Proteomes" id="UP000887575"/>
    </source>
</evidence>
<feature type="transmembrane region" description="Helical" evidence="8">
    <location>
        <begin position="270"/>
        <end position="292"/>
    </location>
</feature>
<dbReference type="PANTHER" id="PTHR11730:SF29">
    <property type="entry name" value="AMMONIUM TRANSPORTER 3-RELATED"/>
    <property type="match status" value="1"/>
</dbReference>
<feature type="transmembrane region" description="Helical" evidence="8">
    <location>
        <begin position="220"/>
        <end position="249"/>
    </location>
</feature>
<feature type="region of interest" description="Disordered" evidence="9">
    <location>
        <begin position="536"/>
        <end position="616"/>
    </location>
</feature>
<dbReference type="AlphaFoldDB" id="A0AAF3ENA8"/>
<feature type="transmembrane region" description="Helical" evidence="8">
    <location>
        <begin position="115"/>
        <end position="131"/>
    </location>
</feature>
<keyword evidence="7 8" id="KW-0924">Ammonia transport</keyword>
<dbReference type="InterPro" id="IPR029020">
    <property type="entry name" value="Ammonium/urea_transptr"/>
</dbReference>
<dbReference type="Pfam" id="PF00909">
    <property type="entry name" value="Ammonium_transp"/>
    <property type="match status" value="1"/>
</dbReference>
<feature type="domain" description="Ammonium transporter AmtB-like" evidence="10">
    <location>
        <begin position="75"/>
        <end position="480"/>
    </location>
</feature>
<protein>
    <recommendedName>
        <fullName evidence="8">Ammonium transporter</fullName>
    </recommendedName>
</protein>
<dbReference type="WBParaSite" id="MBELARI_LOCUS15468">
    <property type="protein sequence ID" value="MBELARI_LOCUS15468"/>
    <property type="gene ID" value="MBELARI_LOCUS15468"/>
</dbReference>
<accession>A0AAF3ENA8</accession>
<evidence type="ECO:0000256" key="4">
    <source>
        <dbReference type="ARBA" id="ARBA00022692"/>
    </source>
</evidence>
<feature type="compositionally biased region" description="Polar residues" evidence="9">
    <location>
        <begin position="547"/>
        <end position="565"/>
    </location>
</feature>
<dbReference type="InterPro" id="IPR001905">
    <property type="entry name" value="Ammonium_transpt"/>
</dbReference>